<accession>A0A8H6XFB8</accession>
<sequence length="111" mass="12930">MEAQIAGLERDLLWSNQRFNHHQMTLFFELDGPYKADFSSSKEEDKLSKERYVLTRFNDDELNGFEIKGHSEQLIKVLQSQILEKFSLGSTTKKMLRSSFCTSELQFTALT</sequence>
<dbReference type="GO" id="GO:0008270">
    <property type="term" value="F:zinc ion binding"/>
    <property type="evidence" value="ECO:0007669"/>
    <property type="project" value="UniProtKB-KW"/>
</dbReference>
<gene>
    <name evidence="2" type="ORF">MVEN_01930200</name>
</gene>
<dbReference type="PANTHER" id="PTHR10670">
    <property type="entry name" value="DNA POLYMERASE EPSILON CATALYTIC SUBUNIT A"/>
    <property type="match status" value="1"/>
</dbReference>
<keyword evidence="1" id="KW-0411">Iron-sulfur</keyword>
<comment type="subcellular location">
    <subcellularLocation>
        <location evidence="1">Nucleus</location>
    </subcellularLocation>
</comment>
<dbReference type="AlphaFoldDB" id="A0A8H6XFB8"/>
<keyword evidence="1" id="KW-0862">Zinc</keyword>
<comment type="catalytic activity">
    <reaction evidence="1">
        <text>DNA(n) + a 2'-deoxyribonucleoside 5'-triphosphate = DNA(n+1) + diphosphate</text>
        <dbReference type="Rhea" id="RHEA:22508"/>
        <dbReference type="Rhea" id="RHEA-COMP:17339"/>
        <dbReference type="Rhea" id="RHEA-COMP:17340"/>
        <dbReference type="ChEBI" id="CHEBI:33019"/>
        <dbReference type="ChEBI" id="CHEBI:61560"/>
        <dbReference type="ChEBI" id="CHEBI:173112"/>
        <dbReference type="EC" id="2.7.7.7"/>
    </reaction>
</comment>
<dbReference type="Proteomes" id="UP000620124">
    <property type="component" value="Unassembled WGS sequence"/>
</dbReference>
<keyword evidence="1" id="KW-0808">Transferase</keyword>
<keyword evidence="1" id="KW-0004">4Fe-4S</keyword>
<keyword evidence="1" id="KW-0479">Metal-binding</keyword>
<dbReference type="GO" id="GO:0006287">
    <property type="term" value="P:base-excision repair, gap-filling"/>
    <property type="evidence" value="ECO:0007669"/>
    <property type="project" value="TreeGrafter"/>
</dbReference>
<dbReference type="GO" id="GO:0051539">
    <property type="term" value="F:4 iron, 4 sulfur cluster binding"/>
    <property type="evidence" value="ECO:0007669"/>
    <property type="project" value="UniProtKB-KW"/>
</dbReference>
<dbReference type="GO" id="GO:0003887">
    <property type="term" value="F:DNA-directed DNA polymerase activity"/>
    <property type="evidence" value="ECO:0007669"/>
    <property type="project" value="UniProtKB-KW"/>
</dbReference>
<dbReference type="GO" id="GO:0008622">
    <property type="term" value="C:epsilon DNA polymerase complex"/>
    <property type="evidence" value="ECO:0007669"/>
    <property type="project" value="InterPro"/>
</dbReference>
<keyword evidence="1" id="KW-0238">DNA-binding</keyword>
<protein>
    <recommendedName>
        <fullName evidence="1">DNA polymerase epsilon catalytic subunit</fullName>
        <ecNumber evidence="1">2.7.7.7</ecNumber>
    </recommendedName>
</protein>
<keyword evidence="1" id="KW-0863">Zinc-finger</keyword>
<dbReference type="EMBL" id="JACAZI010000019">
    <property type="protein sequence ID" value="KAF7340118.1"/>
    <property type="molecule type" value="Genomic_DNA"/>
</dbReference>
<evidence type="ECO:0000256" key="1">
    <source>
        <dbReference type="RuleBase" id="RU365029"/>
    </source>
</evidence>
<dbReference type="PANTHER" id="PTHR10670:SF0">
    <property type="entry name" value="DNA POLYMERASE EPSILON CATALYTIC SUBUNIT A"/>
    <property type="match status" value="1"/>
</dbReference>
<dbReference type="GO" id="GO:0000278">
    <property type="term" value="P:mitotic cell cycle"/>
    <property type="evidence" value="ECO:0007669"/>
    <property type="project" value="TreeGrafter"/>
</dbReference>
<keyword evidence="1" id="KW-0548">Nucleotidyltransferase</keyword>
<keyword evidence="1" id="KW-0235">DNA replication</keyword>
<evidence type="ECO:0000313" key="2">
    <source>
        <dbReference type="EMBL" id="KAF7340118.1"/>
    </source>
</evidence>
<evidence type="ECO:0000313" key="3">
    <source>
        <dbReference type="Proteomes" id="UP000620124"/>
    </source>
</evidence>
<dbReference type="EC" id="2.7.7.7" evidence="1"/>
<keyword evidence="1" id="KW-0239">DNA-directed DNA polymerase</keyword>
<reference evidence="2" key="1">
    <citation type="submission" date="2020-05" db="EMBL/GenBank/DDBJ databases">
        <title>Mycena genomes resolve the evolution of fungal bioluminescence.</title>
        <authorList>
            <person name="Tsai I.J."/>
        </authorList>
    </citation>
    <scope>NUCLEOTIDE SEQUENCE</scope>
    <source>
        <strain evidence="2">CCC161011</strain>
    </source>
</reference>
<dbReference type="GO" id="GO:0006272">
    <property type="term" value="P:leading strand elongation"/>
    <property type="evidence" value="ECO:0007669"/>
    <property type="project" value="TreeGrafter"/>
</dbReference>
<dbReference type="InterPro" id="IPR029703">
    <property type="entry name" value="POL2"/>
</dbReference>
<dbReference type="GO" id="GO:0006297">
    <property type="term" value="P:nucleotide-excision repair, DNA gap filling"/>
    <property type="evidence" value="ECO:0007669"/>
    <property type="project" value="TreeGrafter"/>
</dbReference>
<proteinExistence type="inferred from homology"/>
<comment type="similarity">
    <text evidence="1">Belongs to the DNA polymerase type-B family.</text>
</comment>
<comment type="caution">
    <text evidence="2">The sequence shown here is derived from an EMBL/GenBank/DDBJ whole genome shotgun (WGS) entry which is preliminary data.</text>
</comment>
<dbReference type="GO" id="GO:0008310">
    <property type="term" value="F:single-stranded DNA 3'-5' DNA exonuclease activity"/>
    <property type="evidence" value="ECO:0007669"/>
    <property type="project" value="TreeGrafter"/>
</dbReference>
<comment type="cofactor">
    <cofactor evidence="1">
        <name>[4Fe-4S] cluster</name>
        <dbReference type="ChEBI" id="CHEBI:49883"/>
    </cofactor>
</comment>
<keyword evidence="1" id="KW-0539">Nucleus</keyword>
<dbReference type="GO" id="GO:0003677">
    <property type="term" value="F:DNA binding"/>
    <property type="evidence" value="ECO:0007669"/>
    <property type="project" value="UniProtKB-KW"/>
</dbReference>
<dbReference type="GO" id="GO:0045004">
    <property type="term" value="P:DNA replication proofreading"/>
    <property type="evidence" value="ECO:0007669"/>
    <property type="project" value="TreeGrafter"/>
</dbReference>
<keyword evidence="1" id="KW-0408">Iron</keyword>
<organism evidence="2 3">
    <name type="scientific">Mycena venus</name>
    <dbReference type="NCBI Taxonomy" id="2733690"/>
    <lineage>
        <taxon>Eukaryota</taxon>
        <taxon>Fungi</taxon>
        <taxon>Dikarya</taxon>
        <taxon>Basidiomycota</taxon>
        <taxon>Agaricomycotina</taxon>
        <taxon>Agaricomycetes</taxon>
        <taxon>Agaricomycetidae</taxon>
        <taxon>Agaricales</taxon>
        <taxon>Marasmiineae</taxon>
        <taxon>Mycenaceae</taxon>
        <taxon>Mycena</taxon>
    </lineage>
</organism>
<name>A0A8H6XFB8_9AGAR</name>
<comment type="function">
    <text evidence="1">DNA polymerase II participates in chromosomal DNA replication.</text>
</comment>
<keyword evidence="3" id="KW-1185">Reference proteome</keyword>